<gene>
    <name evidence="1" type="ORF">HMPREF9003_0304</name>
</gene>
<dbReference type="CDD" id="cd12954">
    <property type="entry name" value="MMP_TTHA0227_like_1"/>
    <property type="match status" value="1"/>
</dbReference>
<name>A0AB72Z2R2_9BIFI</name>
<accession>A0AB72Z2R2</accession>
<dbReference type="AlphaFoldDB" id="A0AB72Z2R2"/>
<proteinExistence type="predicted"/>
<reference evidence="1 2" key="1">
    <citation type="submission" date="2010-10" db="EMBL/GenBank/DDBJ databases">
        <authorList>
            <person name="Durkin A.S."/>
            <person name="Madupu R."/>
            <person name="Torralba M."/>
            <person name="Gillis M."/>
            <person name="Methe B."/>
            <person name="Sutton G."/>
            <person name="Nelson K.E."/>
        </authorList>
    </citation>
    <scope>NUCLEOTIDE SEQUENCE [LARGE SCALE GENOMIC DNA]</scope>
    <source>
        <strain evidence="1 2">JCVIHMP022</strain>
    </source>
</reference>
<comment type="caution">
    <text evidence="1">The sequence shown here is derived from an EMBL/GenBank/DDBJ whole genome shotgun (WGS) entry which is preliminary data.</text>
</comment>
<dbReference type="Gene3D" id="3.30.2010.20">
    <property type="match status" value="1"/>
</dbReference>
<dbReference type="Proteomes" id="UP000003457">
    <property type="component" value="Unassembled WGS sequence"/>
</dbReference>
<dbReference type="SUPFAM" id="SSF55486">
    <property type="entry name" value="Metalloproteases ('zincins'), catalytic domain"/>
    <property type="match status" value="1"/>
</dbReference>
<organism evidence="1 2">
    <name type="scientific">Bifidobacterium dentium JCVIHMP022</name>
    <dbReference type="NCBI Taxonomy" id="553191"/>
    <lineage>
        <taxon>Bacteria</taxon>
        <taxon>Bacillati</taxon>
        <taxon>Actinomycetota</taxon>
        <taxon>Actinomycetes</taxon>
        <taxon>Bifidobacteriales</taxon>
        <taxon>Bifidobacteriaceae</taxon>
        <taxon>Bifidobacterium</taxon>
    </lineage>
</organism>
<protein>
    <recommendedName>
        <fullName evidence="3">Peptidase</fullName>
    </recommendedName>
</protein>
<sequence>MYAFLPALDQCHYGSARHDLRLAMVEAMHQLPWESTVYRNRHGRGIRTPMFGTRLPRYRTRSGMFDDMVVAQIRRLNGAWPELVAPVQFAVEDVPPSDPAPWEAVPHFGSQCFPADHGIPPRIVLYRMPLQSHARNRMDLQFAIRDEVVSRLAELYGRRPEEIDPDWGM</sequence>
<dbReference type="Pfam" id="PF06262">
    <property type="entry name" value="Zincin_1"/>
    <property type="match status" value="1"/>
</dbReference>
<evidence type="ECO:0000313" key="2">
    <source>
        <dbReference type="Proteomes" id="UP000003457"/>
    </source>
</evidence>
<dbReference type="InterPro" id="IPR010428">
    <property type="entry name" value="Zincin_1"/>
</dbReference>
<dbReference type="EMBL" id="AEHJ01000007">
    <property type="protein sequence ID" value="EFO78434.1"/>
    <property type="molecule type" value="Genomic_DNA"/>
</dbReference>
<dbReference type="InterPro" id="IPR038555">
    <property type="entry name" value="Zincin_1_sf"/>
</dbReference>
<evidence type="ECO:0000313" key="1">
    <source>
        <dbReference type="EMBL" id="EFO78434.1"/>
    </source>
</evidence>
<evidence type="ECO:0008006" key="3">
    <source>
        <dbReference type="Google" id="ProtNLM"/>
    </source>
</evidence>